<accession>A0A2M4DRG0</accession>
<evidence type="ECO:0000313" key="2">
    <source>
        <dbReference type="EMBL" id="MBW80099.1"/>
    </source>
</evidence>
<keyword evidence="1" id="KW-1133">Transmembrane helix</keyword>
<name>A0A2M4DRG0_ANODA</name>
<organism evidence="2">
    <name type="scientific">Anopheles darlingi</name>
    <name type="common">Mosquito</name>
    <dbReference type="NCBI Taxonomy" id="43151"/>
    <lineage>
        <taxon>Eukaryota</taxon>
        <taxon>Metazoa</taxon>
        <taxon>Ecdysozoa</taxon>
        <taxon>Arthropoda</taxon>
        <taxon>Hexapoda</taxon>
        <taxon>Insecta</taxon>
        <taxon>Pterygota</taxon>
        <taxon>Neoptera</taxon>
        <taxon>Endopterygota</taxon>
        <taxon>Diptera</taxon>
        <taxon>Nematocera</taxon>
        <taxon>Culicoidea</taxon>
        <taxon>Culicidae</taxon>
        <taxon>Anophelinae</taxon>
        <taxon>Anopheles</taxon>
    </lineage>
</organism>
<dbReference type="EMBL" id="GGFL01015921">
    <property type="protein sequence ID" value="MBW80099.1"/>
    <property type="molecule type" value="Transcribed_RNA"/>
</dbReference>
<evidence type="ECO:0000256" key="1">
    <source>
        <dbReference type="SAM" id="Phobius"/>
    </source>
</evidence>
<keyword evidence="1" id="KW-0812">Transmembrane</keyword>
<keyword evidence="1" id="KW-0472">Membrane</keyword>
<reference evidence="2" key="1">
    <citation type="submission" date="2018-01" db="EMBL/GenBank/DDBJ databases">
        <title>An insight into the sialome of Amazonian anophelines.</title>
        <authorList>
            <person name="Ribeiro J.M."/>
            <person name="Scarpassa V."/>
            <person name="Calvo E."/>
        </authorList>
    </citation>
    <scope>NUCLEOTIDE SEQUENCE</scope>
</reference>
<proteinExistence type="predicted"/>
<feature type="transmembrane region" description="Helical" evidence="1">
    <location>
        <begin position="12"/>
        <end position="34"/>
    </location>
</feature>
<protein>
    <submittedName>
        <fullName evidence="2">Putative secreted protein</fullName>
    </submittedName>
</protein>
<dbReference type="AlphaFoldDB" id="A0A2M4DRG0"/>
<sequence>MLVATFVRRVSTLVWVLMTLGGGRLLTFVVTVSVRRPVVVLTIDVDDGGGGGCGTGTGATPVVDDVFDCLTKEVVRTPPVPMPC</sequence>